<dbReference type="RefSeq" id="WP_103904129.1">
    <property type="nucleotide sequence ID" value="NZ_PQWB01000121.1"/>
</dbReference>
<evidence type="ECO:0000256" key="7">
    <source>
        <dbReference type="ARBA" id="ARBA00022989"/>
    </source>
</evidence>
<dbReference type="GO" id="GO:0015628">
    <property type="term" value="P:protein secretion by the type II secretion system"/>
    <property type="evidence" value="ECO:0007669"/>
    <property type="project" value="InterPro"/>
</dbReference>
<feature type="domain" description="General secretion pathway GspH" evidence="12">
    <location>
        <begin position="44"/>
        <end position="173"/>
    </location>
</feature>
<reference evidence="14" key="1">
    <citation type="submission" date="2018-02" db="EMBL/GenBank/DDBJ databases">
        <authorList>
            <person name="O'Hara-Hanley K."/>
            <person name="Soby S."/>
        </authorList>
    </citation>
    <scope>NUCLEOTIDE SEQUENCE [LARGE SCALE GENOMIC DNA]</scope>
    <source>
        <strain evidence="14">MWU14-2602</strain>
    </source>
</reference>
<evidence type="ECO:0000256" key="10">
    <source>
        <dbReference type="ARBA" id="ARBA00030775"/>
    </source>
</evidence>
<dbReference type="AlphaFoldDB" id="A0A2S5DBV9"/>
<dbReference type="OrthoDB" id="8592199at2"/>
<evidence type="ECO:0000313" key="14">
    <source>
        <dbReference type="Proteomes" id="UP000237082"/>
    </source>
</evidence>
<dbReference type="InterPro" id="IPR022346">
    <property type="entry name" value="T2SS_GspH"/>
</dbReference>
<dbReference type="GO" id="GO:0015627">
    <property type="term" value="C:type II protein secretion system complex"/>
    <property type="evidence" value="ECO:0007669"/>
    <property type="project" value="InterPro"/>
</dbReference>
<dbReference type="Pfam" id="PF07963">
    <property type="entry name" value="N_methyl"/>
    <property type="match status" value="1"/>
</dbReference>
<evidence type="ECO:0000256" key="6">
    <source>
        <dbReference type="ARBA" id="ARBA00022692"/>
    </source>
</evidence>
<comment type="subcellular location">
    <subcellularLocation>
        <location evidence="1">Cell inner membrane</location>
        <topology evidence="1">Single-pass membrane protein</topology>
    </subcellularLocation>
</comment>
<dbReference type="GO" id="GO:0005886">
    <property type="term" value="C:plasma membrane"/>
    <property type="evidence" value="ECO:0007669"/>
    <property type="project" value="UniProtKB-SubCell"/>
</dbReference>
<evidence type="ECO:0000256" key="2">
    <source>
        <dbReference type="ARBA" id="ARBA00021549"/>
    </source>
</evidence>
<evidence type="ECO:0000259" key="12">
    <source>
        <dbReference type="Pfam" id="PF12019"/>
    </source>
</evidence>
<proteinExistence type="inferred from homology"/>
<keyword evidence="7 11" id="KW-1133">Transmembrane helix</keyword>
<evidence type="ECO:0000256" key="4">
    <source>
        <dbReference type="ARBA" id="ARBA00022481"/>
    </source>
</evidence>
<dbReference type="InterPro" id="IPR012902">
    <property type="entry name" value="N_methyl_site"/>
</dbReference>
<keyword evidence="14" id="KW-1185">Reference proteome</keyword>
<evidence type="ECO:0000256" key="3">
    <source>
        <dbReference type="ARBA" id="ARBA00022475"/>
    </source>
</evidence>
<dbReference type="Pfam" id="PF12019">
    <property type="entry name" value="GspH"/>
    <property type="match status" value="1"/>
</dbReference>
<comment type="similarity">
    <text evidence="9">Belongs to the GSP H family.</text>
</comment>
<evidence type="ECO:0000256" key="8">
    <source>
        <dbReference type="ARBA" id="ARBA00023136"/>
    </source>
</evidence>
<gene>
    <name evidence="13" type="ORF">C2I19_18655</name>
</gene>
<evidence type="ECO:0000313" key="13">
    <source>
        <dbReference type="EMBL" id="POZ60501.1"/>
    </source>
</evidence>
<dbReference type="NCBIfam" id="TIGR02532">
    <property type="entry name" value="IV_pilin_GFxxxE"/>
    <property type="match status" value="1"/>
</dbReference>
<keyword evidence="6 11" id="KW-0812">Transmembrane</keyword>
<evidence type="ECO:0000256" key="5">
    <source>
        <dbReference type="ARBA" id="ARBA00022519"/>
    </source>
</evidence>
<keyword evidence="5" id="KW-0997">Cell inner membrane</keyword>
<organism evidence="13 14">
    <name type="scientific">Chromobacterium alticapitis</name>
    <dbReference type="NCBI Taxonomy" id="2073169"/>
    <lineage>
        <taxon>Bacteria</taxon>
        <taxon>Pseudomonadati</taxon>
        <taxon>Pseudomonadota</taxon>
        <taxon>Betaproteobacteria</taxon>
        <taxon>Neisseriales</taxon>
        <taxon>Chromobacteriaceae</taxon>
        <taxon>Chromobacterium</taxon>
    </lineage>
</organism>
<feature type="transmembrane region" description="Helical" evidence="11">
    <location>
        <begin position="12"/>
        <end position="30"/>
    </location>
</feature>
<name>A0A2S5DBV9_9NEIS</name>
<dbReference type="Gene3D" id="3.55.40.10">
    <property type="entry name" value="minor pseudopilin epsh domain"/>
    <property type="match status" value="1"/>
</dbReference>
<dbReference type="SUPFAM" id="SSF54523">
    <property type="entry name" value="Pili subunits"/>
    <property type="match status" value="1"/>
</dbReference>
<keyword evidence="3" id="KW-1003">Cell membrane</keyword>
<evidence type="ECO:0000256" key="11">
    <source>
        <dbReference type="SAM" id="Phobius"/>
    </source>
</evidence>
<keyword evidence="4" id="KW-0488">Methylation</keyword>
<evidence type="ECO:0000256" key="1">
    <source>
        <dbReference type="ARBA" id="ARBA00004377"/>
    </source>
</evidence>
<dbReference type="EMBL" id="PQWB01000121">
    <property type="protein sequence ID" value="POZ60501.1"/>
    <property type="molecule type" value="Genomic_DNA"/>
</dbReference>
<accession>A0A2S5DBV9</accession>
<evidence type="ECO:0000256" key="9">
    <source>
        <dbReference type="ARBA" id="ARBA00025772"/>
    </source>
</evidence>
<dbReference type="Proteomes" id="UP000237082">
    <property type="component" value="Unassembled WGS sequence"/>
</dbReference>
<sequence length="193" mass="20127">MRQHNGFTLLELMMVIAILAIILAFAVPAYQNTVAMESIQAESSNLYSDILYARSEAIKQGQYVLVCQSSNSGTVSPTCDAAGGNSADWKVGWIVTTGSSCVDGTNGSVLRKQKAFSSKDSAAYTNLANPPASGTTPFCFNRMGYSASANTGKVAVSSAASASATKYCVVVEAYGHPAILRQGQTTPTGTTCP</sequence>
<protein>
    <recommendedName>
        <fullName evidence="2">Type II secretion system protein H</fullName>
    </recommendedName>
    <alternativeName>
        <fullName evidence="10">General secretion pathway protein H</fullName>
    </alternativeName>
</protein>
<comment type="caution">
    <text evidence="13">The sequence shown here is derived from an EMBL/GenBank/DDBJ whole genome shotgun (WGS) entry which is preliminary data.</text>
</comment>
<dbReference type="InterPro" id="IPR045584">
    <property type="entry name" value="Pilin-like"/>
</dbReference>
<keyword evidence="8 11" id="KW-0472">Membrane</keyword>